<keyword evidence="6 10" id="KW-0594">Phospholipid biosynthesis</keyword>
<evidence type="ECO:0000256" key="6">
    <source>
        <dbReference type="ARBA" id="ARBA00023209"/>
    </source>
</evidence>
<evidence type="ECO:0000256" key="9">
    <source>
        <dbReference type="ARBA" id="ARBA00046608"/>
    </source>
</evidence>
<keyword evidence="13" id="KW-1185">Reference proteome</keyword>
<comment type="catalytic activity">
    <reaction evidence="1 10">
        <text>a fatty acyl-[ACP] + phosphate = an acyl phosphate + holo-[ACP]</text>
        <dbReference type="Rhea" id="RHEA:42292"/>
        <dbReference type="Rhea" id="RHEA-COMP:9685"/>
        <dbReference type="Rhea" id="RHEA-COMP:14125"/>
        <dbReference type="ChEBI" id="CHEBI:43474"/>
        <dbReference type="ChEBI" id="CHEBI:59918"/>
        <dbReference type="ChEBI" id="CHEBI:64479"/>
        <dbReference type="ChEBI" id="CHEBI:138651"/>
        <dbReference type="EC" id="2.3.1.274"/>
    </reaction>
</comment>
<organism evidence="12 13">
    <name type="scientific">Alienimonas californiensis</name>
    <dbReference type="NCBI Taxonomy" id="2527989"/>
    <lineage>
        <taxon>Bacteria</taxon>
        <taxon>Pseudomonadati</taxon>
        <taxon>Planctomycetota</taxon>
        <taxon>Planctomycetia</taxon>
        <taxon>Planctomycetales</taxon>
        <taxon>Planctomycetaceae</taxon>
        <taxon>Alienimonas</taxon>
    </lineage>
</organism>
<evidence type="ECO:0000256" key="8">
    <source>
        <dbReference type="ARBA" id="ARBA00024069"/>
    </source>
</evidence>
<evidence type="ECO:0000256" key="1">
    <source>
        <dbReference type="ARBA" id="ARBA00001232"/>
    </source>
</evidence>
<feature type="region of interest" description="Disordered" evidence="11">
    <location>
        <begin position="1"/>
        <end position="46"/>
    </location>
</feature>
<dbReference type="Gene3D" id="3.40.718.10">
    <property type="entry name" value="Isopropylmalate Dehydrogenase"/>
    <property type="match status" value="1"/>
</dbReference>
<evidence type="ECO:0000313" key="13">
    <source>
        <dbReference type="Proteomes" id="UP000318741"/>
    </source>
</evidence>
<keyword evidence="3 10" id="KW-0444">Lipid biosynthesis</keyword>
<evidence type="ECO:0000256" key="4">
    <source>
        <dbReference type="ARBA" id="ARBA00022679"/>
    </source>
</evidence>
<dbReference type="NCBIfam" id="TIGR00182">
    <property type="entry name" value="plsX"/>
    <property type="match status" value="1"/>
</dbReference>
<name>A0A517PF29_9PLAN</name>
<dbReference type="PANTHER" id="PTHR30100">
    <property type="entry name" value="FATTY ACID/PHOSPHOLIPID SYNTHESIS PROTEIN PLSX"/>
    <property type="match status" value="1"/>
</dbReference>
<dbReference type="PANTHER" id="PTHR30100:SF1">
    <property type="entry name" value="PHOSPHATE ACYLTRANSFERASE"/>
    <property type="match status" value="1"/>
</dbReference>
<dbReference type="Pfam" id="PF02504">
    <property type="entry name" value="FA_synthesis"/>
    <property type="match status" value="1"/>
</dbReference>
<evidence type="ECO:0000313" key="12">
    <source>
        <dbReference type="EMBL" id="QDT17978.1"/>
    </source>
</evidence>
<dbReference type="UniPathway" id="UPA00085"/>
<dbReference type="KEGG" id="acaf:CA12_41160"/>
<dbReference type="InterPro" id="IPR012281">
    <property type="entry name" value="Phospholipid_synth_PlsX-like"/>
</dbReference>
<accession>A0A517PF29</accession>
<comment type="subcellular location">
    <subcellularLocation>
        <location evidence="10">Cytoplasm</location>
    </subcellularLocation>
    <text evidence="10">Associated with the membrane possibly through PlsY.</text>
</comment>
<sequence length="383" mass="39360">MSKVSVTDSPSAAGPALHDPAFAPGSTPGGVTRVALDAMGGDDAPGPNLDGARLALAEDPDLHVVLVGDESVVRPAVEGGDDFGGRLTFEVSHGVVGMEEKPTAALRAKPRCSITVCWTLMAERRVDAVVSAGNTGAVVAAGLRTRLFLKGVKRPGIAVTLPTLRGRSILLDVGANPLAKPEHLLQYGVMGAVLAREVLGIPKPRIGLMNIGSEDGKGNELYRQTHDLLRSSRATAGDYVGNVEGRGLYRGEADVLVCEGFVGNVTLKVSEGIAEFLMTAAAGQVLGDLKQNAGALGEAAPAAMATAKASFESLGNRFRYSKVGGAPLLGIDGTCIISHGSSDATAIQNALAAVELFRHAHLNERMAEALAALQTVPAAPPAS</sequence>
<dbReference type="GO" id="GO:0043811">
    <property type="term" value="F:phosphate:acyl-[acyl carrier protein] acyltransferase activity"/>
    <property type="evidence" value="ECO:0007669"/>
    <property type="project" value="UniProtKB-UniRule"/>
</dbReference>
<feature type="compositionally biased region" description="Polar residues" evidence="11">
    <location>
        <begin position="1"/>
        <end position="10"/>
    </location>
</feature>
<comment type="function">
    <text evidence="10">Catalyzes the reversible formation of acyl-phosphate (acyl-PO(4)) from acyl-[acyl-carrier-protein] (acyl-ACP). This enzyme utilizes acyl-ACP as fatty acyl donor, but not acyl-CoA.</text>
</comment>
<dbReference type="PIRSF" id="PIRSF002465">
    <property type="entry name" value="Phsphlp_syn_PlsX"/>
    <property type="match status" value="1"/>
</dbReference>
<dbReference type="GO" id="GO:0006633">
    <property type="term" value="P:fatty acid biosynthetic process"/>
    <property type="evidence" value="ECO:0007669"/>
    <property type="project" value="UniProtKB-UniRule"/>
</dbReference>
<dbReference type="InterPro" id="IPR003664">
    <property type="entry name" value="FA_synthesis"/>
</dbReference>
<evidence type="ECO:0000256" key="10">
    <source>
        <dbReference type="HAMAP-Rule" id="MF_00019"/>
    </source>
</evidence>
<evidence type="ECO:0000256" key="11">
    <source>
        <dbReference type="SAM" id="MobiDB-lite"/>
    </source>
</evidence>
<evidence type="ECO:0000256" key="7">
    <source>
        <dbReference type="ARBA" id="ARBA00023264"/>
    </source>
</evidence>
<keyword evidence="12" id="KW-0012">Acyltransferase</keyword>
<dbReference type="GO" id="GO:0005737">
    <property type="term" value="C:cytoplasm"/>
    <property type="evidence" value="ECO:0007669"/>
    <property type="project" value="UniProtKB-SubCell"/>
</dbReference>
<dbReference type="EMBL" id="CP036265">
    <property type="protein sequence ID" value="QDT17978.1"/>
    <property type="molecule type" value="Genomic_DNA"/>
</dbReference>
<dbReference type="SUPFAM" id="SSF53659">
    <property type="entry name" value="Isocitrate/Isopropylmalate dehydrogenase-like"/>
    <property type="match status" value="1"/>
</dbReference>
<dbReference type="EC" id="2.3.1.274" evidence="8 10"/>
<dbReference type="HAMAP" id="MF_00019">
    <property type="entry name" value="PlsX"/>
    <property type="match status" value="1"/>
</dbReference>
<evidence type="ECO:0000256" key="2">
    <source>
        <dbReference type="ARBA" id="ARBA00022490"/>
    </source>
</evidence>
<evidence type="ECO:0000256" key="5">
    <source>
        <dbReference type="ARBA" id="ARBA00023098"/>
    </source>
</evidence>
<protein>
    <recommendedName>
        <fullName evidence="8 10">Phosphate acyltransferase</fullName>
        <ecNumber evidence="8 10">2.3.1.274</ecNumber>
    </recommendedName>
    <alternativeName>
        <fullName evidence="10">Acyl-ACP phosphotransacylase</fullName>
    </alternativeName>
    <alternativeName>
        <fullName evidence="10">Acyl-[acyl-carrier-protein]--phosphate acyltransferase</fullName>
    </alternativeName>
    <alternativeName>
        <fullName evidence="10">Phosphate-acyl-ACP acyltransferase</fullName>
    </alternativeName>
</protein>
<keyword evidence="2 10" id="KW-0963">Cytoplasm</keyword>
<keyword evidence="4 10" id="KW-0808">Transferase</keyword>
<keyword evidence="5 10" id="KW-0443">Lipid metabolism</keyword>
<dbReference type="GO" id="GO:0008654">
    <property type="term" value="P:phospholipid biosynthetic process"/>
    <property type="evidence" value="ECO:0007669"/>
    <property type="project" value="UniProtKB-KW"/>
</dbReference>
<dbReference type="AlphaFoldDB" id="A0A517PF29"/>
<reference evidence="12 13" key="1">
    <citation type="submission" date="2019-02" db="EMBL/GenBank/DDBJ databases">
        <title>Deep-cultivation of Planctomycetes and their phenomic and genomic characterization uncovers novel biology.</title>
        <authorList>
            <person name="Wiegand S."/>
            <person name="Jogler M."/>
            <person name="Boedeker C."/>
            <person name="Pinto D."/>
            <person name="Vollmers J."/>
            <person name="Rivas-Marin E."/>
            <person name="Kohn T."/>
            <person name="Peeters S.H."/>
            <person name="Heuer A."/>
            <person name="Rast P."/>
            <person name="Oberbeckmann S."/>
            <person name="Bunk B."/>
            <person name="Jeske O."/>
            <person name="Meyerdierks A."/>
            <person name="Storesund J.E."/>
            <person name="Kallscheuer N."/>
            <person name="Luecker S."/>
            <person name="Lage O.M."/>
            <person name="Pohl T."/>
            <person name="Merkel B.J."/>
            <person name="Hornburger P."/>
            <person name="Mueller R.-W."/>
            <person name="Bruemmer F."/>
            <person name="Labrenz M."/>
            <person name="Spormann A.M."/>
            <person name="Op den Camp H."/>
            <person name="Overmann J."/>
            <person name="Amann R."/>
            <person name="Jetten M.S.M."/>
            <person name="Mascher T."/>
            <person name="Medema M.H."/>
            <person name="Devos D.P."/>
            <person name="Kaster A.-K."/>
            <person name="Ovreas L."/>
            <person name="Rohde M."/>
            <person name="Galperin M.Y."/>
            <person name="Jogler C."/>
        </authorList>
    </citation>
    <scope>NUCLEOTIDE SEQUENCE [LARGE SCALE GENOMIC DNA]</scope>
    <source>
        <strain evidence="12 13">CA12</strain>
    </source>
</reference>
<comment type="subunit">
    <text evidence="9 10">Homodimer. Probably interacts with PlsY.</text>
</comment>
<keyword evidence="7 10" id="KW-1208">Phospholipid metabolism</keyword>
<dbReference type="Proteomes" id="UP000318741">
    <property type="component" value="Chromosome"/>
</dbReference>
<comment type="similarity">
    <text evidence="10">Belongs to the PlsX family.</text>
</comment>
<gene>
    <name evidence="10 12" type="primary">plsX</name>
    <name evidence="12" type="ORF">CA12_41160</name>
</gene>
<proteinExistence type="inferred from homology"/>
<evidence type="ECO:0000256" key="3">
    <source>
        <dbReference type="ARBA" id="ARBA00022516"/>
    </source>
</evidence>
<comment type="pathway">
    <text evidence="10">Lipid metabolism; phospholipid metabolism.</text>
</comment>